<evidence type="ECO:0000313" key="2">
    <source>
        <dbReference type="Proteomes" id="UP000622890"/>
    </source>
</evidence>
<gene>
    <name evidence="1" type="ORF">JJB74_16155</name>
</gene>
<dbReference type="AlphaFoldDB" id="A0A934SSV6"/>
<evidence type="ECO:0000313" key="1">
    <source>
        <dbReference type="EMBL" id="MBK4736156.1"/>
    </source>
</evidence>
<keyword evidence="2" id="KW-1185">Reference proteome</keyword>
<dbReference type="RefSeq" id="WP_200593317.1">
    <property type="nucleotide sequence ID" value="NZ_JAEPBG010000006.1"/>
</dbReference>
<name>A0A934SSV6_9BURK</name>
<proteinExistence type="predicted"/>
<organism evidence="1 2">
    <name type="scientific">Noviherbaspirillum pedocola</name>
    <dbReference type="NCBI Taxonomy" id="2801341"/>
    <lineage>
        <taxon>Bacteria</taxon>
        <taxon>Pseudomonadati</taxon>
        <taxon>Pseudomonadota</taxon>
        <taxon>Betaproteobacteria</taxon>
        <taxon>Burkholderiales</taxon>
        <taxon>Oxalobacteraceae</taxon>
        <taxon>Noviherbaspirillum</taxon>
    </lineage>
</organism>
<dbReference type="Proteomes" id="UP000622890">
    <property type="component" value="Unassembled WGS sequence"/>
</dbReference>
<protein>
    <submittedName>
        <fullName evidence="1">Uncharacterized protein</fullName>
    </submittedName>
</protein>
<dbReference type="EMBL" id="JAEPBG010000006">
    <property type="protein sequence ID" value="MBK4736156.1"/>
    <property type="molecule type" value="Genomic_DNA"/>
</dbReference>
<reference evidence="1" key="1">
    <citation type="submission" date="2021-01" db="EMBL/GenBank/DDBJ databases">
        <title>Genome sequence of strain Noviherbaspirillum sp. DKR-6.</title>
        <authorList>
            <person name="Chaudhary D.K."/>
        </authorList>
    </citation>
    <scope>NUCLEOTIDE SEQUENCE</scope>
    <source>
        <strain evidence="1">DKR-6</strain>
    </source>
</reference>
<accession>A0A934SSV6</accession>
<sequence length="114" mass="12837">MADDIKKMVELAQESAGKHAQHCIGLLTEGRLAEAIEYCSAQGIEPPKCSLTAQSPNAHRLREIAKGMLSDEAWWKKRLKVTALRNYENTAIREGRVTQGISDEMFAYMKSEKR</sequence>
<comment type="caution">
    <text evidence="1">The sequence shown here is derived from an EMBL/GenBank/DDBJ whole genome shotgun (WGS) entry which is preliminary data.</text>
</comment>